<evidence type="ECO:0000313" key="3">
    <source>
        <dbReference type="EMBL" id="VDO95101.1"/>
    </source>
</evidence>
<dbReference type="SUPFAM" id="SSF50353">
    <property type="entry name" value="Cytokine"/>
    <property type="match status" value="1"/>
</dbReference>
<comment type="similarity">
    <text evidence="1">Belongs to the heparin-binding growth factors family.</text>
</comment>
<dbReference type="Proteomes" id="UP000270296">
    <property type="component" value="Unassembled WGS sequence"/>
</dbReference>
<evidence type="ECO:0000313" key="5">
    <source>
        <dbReference type="WBParaSite" id="SBAD_0000175901-mRNA-1"/>
    </source>
</evidence>
<evidence type="ECO:0000256" key="1">
    <source>
        <dbReference type="ARBA" id="ARBA00007936"/>
    </source>
</evidence>
<dbReference type="OrthoDB" id="5988014at2759"/>
<gene>
    <name evidence="3" type="ORF">SBAD_LOCUS1671</name>
</gene>
<organism evidence="5">
    <name type="scientific">Soboliphyme baturini</name>
    <dbReference type="NCBI Taxonomy" id="241478"/>
    <lineage>
        <taxon>Eukaryota</taxon>
        <taxon>Metazoa</taxon>
        <taxon>Ecdysozoa</taxon>
        <taxon>Nematoda</taxon>
        <taxon>Enoplea</taxon>
        <taxon>Dorylaimia</taxon>
        <taxon>Dioctophymatida</taxon>
        <taxon>Dioctophymatoidea</taxon>
        <taxon>Soboliphymatidae</taxon>
        <taxon>Soboliphyme</taxon>
    </lineage>
</organism>
<evidence type="ECO:0000256" key="2">
    <source>
        <dbReference type="SAM" id="MobiDB-lite"/>
    </source>
</evidence>
<feature type="compositionally biased region" description="Basic and acidic residues" evidence="2">
    <location>
        <begin position="182"/>
        <end position="199"/>
    </location>
</feature>
<dbReference type="InterPro" id="IPR002209">
    <property type="entry name" value="Fibroblast_GF_fam"/>
</dbReference>
<dbReference type="GO" id="GO:0008083">
    <property type="term" value="F:growth factor activity"/>
    <property type="evidence" value="ECO:0007669"/>
    <property type="project" value="InterPro"/>
</dbReference>
<evidence type="ECO:0000313" key="4">
    <source>
        <dbReference type="Proteomes" id="UP000270296"/>
    </source>
</evidence>
<reference evidence="3 4" key="2">
    <citation type="submission" date="2018-11" db="EMBL/GenBank/DDBJ databases">
        <authorList>
            <consortium name="Pathogen Informatics"/>
        </authorList>
    </citation>
    <scope>NUCLEOTIDE SEQUENCE [LARGE SCALE GENOMIC DNA]</scope>
</reference>
<protein>
    <submittedName>
        <fullName evidence="3 5">Uncharacterized protein</fullName>
    </submittedName>
</protein>
<dbReference type="WBParaSite" id="SBAD_0000175901-mRNA-1">
    <property type="protein sequence ID" value="SBAD_0000175901-mRNA-1"/>
    <property type="gene ID" value="SBAD_0000175901"/>
</dbReference>
<dbReference type="Gene3D" id="2.80.10.50">
    <property type="match status" value="1"/>
</dbReference>
<sequence length="271" mass="29942">MLVGAVDGTRSSGCPALLASLWLILRQHAVYFGFFFIMVISSSSCTTSTSYEHVIKSDIANAQFRGEDNSRIVRWYRLYSRCSGKYLQMYKSYINARGKAKSPLTLLRVETDSYGSRIRIQSMFFGKYFCFNKKMRLASRVHVMRFAVHHDATRFDVATLNQTQAASARRDGTRRCGAPSTAEERIHQLGGYDDERMNGDDDAADSGASLNGDRTVKSSPKIVASAFIDGMSGGKRSELEVVSRWVDDTGDGVGVVVGSSQLVLSFDVAMS</sequence>
<keyword evidence="4" id="KW-1185">Reference proteome</keyword>
<feature type="region of interest" description="Disordered" evidence="2">
    <location>
        <begin position="166"/>
        <end position="215"/>
    </location>
</feature>
<dbReference type="Pfam" id="PF00167">
    <property type="entry name" value="FGF"/>
    <property type="match status" value="1"/>
</dbReference>
<dbReference type="AlphaFoldDB" id="A0A183IDH7"/>
<accession>A0A183IDH7</accession>
<reference evidence="5" key="1">
    <citation type="submission" date="2016-06" db="UniProtKB">
        <authorList>
            <consortium name="WormBaseParasite"/>
        </authorList>
    </citation>
    <scope>IDENTIFICATION</scope>
</reference>
<dbReference type="InterPro" id="IPR008996">
    <property type="entry name" value="IL1/FGF"/>
</dbReference>
<proteinExistence type="inferred from homology"/>
<name>A0A183IDH7_9BILA</name>
<dbReference type="EMBL" id="UZAM01006907">
    <property type="protein sequence ID" value="VDO95101.1"/>
    <property type="molecule type" value="Genomic_DNA"/>
</dbReference>